<dbReference type="Pfam" id="PF10604">
    <property type="entry name" value="Polyketide_cyc2"/>
    <property type="match status" value="1"/>
</dbReference>
<dbReference type="InterPro" id="IPR023393">
    <property type="entry name" value="START-like_dom_sf"/>
</dbReference>
<protein>
    <submittedName>
        <fullName evidence="1">SRPBCC family protein</fullName>
    </submittedName>
</protein>
<gene>
    <name evidence="1" type="ORF">ACFQGD_25500</name>
</gene>
<evidence type="ECO:0000313" key="2">
    <source>
        <dbReference type="Proteomes" id="UP001596337"/>
    </source>
</evidence>
<dbReference type="Proteomes" id="UP001596337">
    <property type="component" value="Unassembled WGS sequence"/>
</dbReference>
<dbReference type="InterPro" id="IPR019587">
    <property type="entry name" value="Polyketide_cyclase/dehydratase"/>
</dbReference>
<evidence type="ECO:0000313" key="1">
    <source>
        <dbReference type="EMBL" id="MFC6870495.1"/>
    </source>
</evidence>
<dbReference type="Gene3D" id="3.30.530.20">
    <property type="match status" value="1"/>
</dbReference>
<keyword evidence="2" id="KW-1185">Reference proteome</keyword>
<proteinExistence type="predicted"/>
<dbReference type="EMBL" id="JBHSXX010000001">
    <property type="protein sequence ID" value="MFC6870495.1"/>
    <property type="molecule type" value="Genomic_DNA"/>
</dbReference>
<comment type="caution">
    <text evidence="1">The sequence shown here is derived from an EMBL/GenBank/DDBJ whole genome shotgun (WGS) entry which is preliminary data.</text>
</comment>
<organism evidence="1 2">
    <name type="scientific">Haloechinothrix salitolerans</name>
    <dbReference type="NCBI Taxonomy" id="926830"/>
    <lineage>
        <taxon>Bacteria</taxon>
        <taxon>Bacillati</taxon>
        <taxon>Actinomycetota</taxon>
        <taxon>Actinomycetes</taxon>
        <taxon>Pseudonocardiales</taxon>
        <taxon>Pseudonocardiaceae</taxon>
        <taxon>Haloechinothrix</taxon>
    </lineage>
</organism>
<dbReference type="SUPFAM" id="SSF55961">
    <property type="entry name" value="Bet v1-like"/>
    <property type="match status" value="1"/>
</dbReference>
<accession>A0ABW2C857</accession>
<dbReference type="CDD" id="cd07812">
    <property type="entry name" value="SRPBCC"/>
    <property type="match status" value="1"/>
</dbReference>
<sequence>MGQISASVELPASPERVWSELSNPSNFEKWLTIHTKWKGDVPAEFSQGAQATEVVTMLGMPNTITWTVDEFDAPSALSISGTGMAGVKVRFDLKVAPNDTGSTATIDAEFEGQMIVGALGKAVEKDGKKNLDDSLANFAELIGSA</sequence>
<reference evidence="2" key="1">
    <citation type="journal article" date="2019" name="Int. J. Syst. Evol. Microbiol.">
        <title>The Global Catalogue of Microorganisms (GCM) 10K type strain sequencing project: providing services to taxonomists for standard genome sequencing and annotation.</title>
        <authorList>
            <consortium name="The Broad Institute Genomics Platform"/>
            <consortium name="The Broad Institute Genome Sequencing Center for Infectious Disease"/>
            <person name="Wu L."/>
            <person name="Ma J."/>
        </authorList>
    </citation>
    <scope>NUCLEOTIDE SEQUENCE [LARGE SCALE GENOMIC DNA]</scope>
    <source>
        <strain evidence="2">KCTC 32255</strain>
    </source>
</reference>
<name>A0ABW2C857_9PSEU</name>
<dbReference type="RefSeq" id="WP_345401812.1">
    <property type="nucleotide sequence ID" value="NZ_BAABLA010000107.1"/>
</dbReference>